<keyword evidence="4" id="KW-1185">Reference proteome</keyword>
<dbReference type="OrthoDB" id="7459479at2759"/>
<gene>
    <name evidence="3" type="ORF">ACHHYP_13619</name>
</gene>
<keyword evidence="1" id="KW-0862">Zinc</keyword>
<evidence type="ECO:0000313" key="3">
    <source>
        <dbReference type="EMBL" id="OQR96761.1"/>
    </source>
</evidence>
<dbReference type="SMART" id="SM00356">
    <property type="entry name" value="ZnF_C3H1"/>
    <property type="match status" value="1"/>
</dbReference>
<feature type="domain" description="C3H1-type" evidence="2">
    <location>
        <begin position="130"/>
        <end position="158"/>
    </location>
</feature>
<dbReference type="InterPro" id="IPR000571">
    <property type="entry name" value="Znf_CCCH"/>
</dbReference>
<evidence type="ECO:0000256" key="1">
    <source>
        <dbReference type="PROSITE-ProRule" id="PRU00723"/>
    </source>
</evidence>
<evidence type="ECO:0000259" key="2">
    <source>
        <dbReference type="PROSITE" id="PS50103"/>
    </source>
</evidence>
<proteinExistence type="predicted"/>
<dbReference type="AlphaFoldDB" id="A0A1V9ZFU3"/>
<accession>A0A1V9ZFU3</accession>
<organism evidence="3 4">
    <name type="scientific">Achlya hypogyna</name>
    <name type="common">Oomycete</name>
    <name type="synonym">Protoachlya hypogyna</name>
    <dbReference type="NCBI Taxonomy" id="1202772"/>
    <lineage>
        <taxon>Eukaryota</taxon>
        <taxon>Sar</taxon>
        <taxon>Stramenopiles</taxon>
        <taxon>Oomycota</taxon>
        <taxon>Saprolegniomycetes</taxon>
        <taxon>Saprolegniales</taxon>
        <taxon>Achlyaceae</taxon>
        <taxon>Achlya</taxon>
    </lineage>
</organism>
<comment type="caution">
    <text evidence="3">The sequence shown here is derived from an EMBL/GenBank/DDBJ whole genome shotgun (WGS) entry which is preliminary data.</text>
</comment>
<dbReference type="Proteomes" id="UP000243579">
    <property type="component" value="Unassembled WGS sequence"/>
</dbReference>
<dbReference type="PROSITE" id="PS50103">
    <property type="entry name" value="ZF_C3H1"/>
    <property type="match status" value="1"/>
</dbReference>
<keyword evidence="1" id="KW-0863">Zinc-finger</keyword>
<dbReference type="EMBL" id="JNBR01000131">
    <property type="protein sequence ID" value="OQR96761.1"/>
    <property type="molecule type" value="Genomic_DNA"/>
</dbReference>
<evidence type="ECO:0000313" key="4">
    <source>
        <dbReference type="Proteomes" id="UP000243579"/>
    </source>
</evidence>
<sequence length="385" mass="43111">MAAEWLAPVSVRGQLVHHRKLSQKCSFFDLLIATDRRVEAILKLQDDLALDQVKALRSRLVLGDEIIVQGTLEALSAATVPFNESPVGYLLHAKDITVVATWKETHPGETFVPLPALVHCDTPAQTTKTLEDKAPCKFWVNTGRCHKGAACPMRHGDASELKALRKAWLADRLHKKRLAAHQADDPTDPHAKQSKHFRAAIFASWLVETFGCDVLQHGTGVMDIAGGRGGVCFELWHHHHIPTTLIDPRPMRYTKRQHQYLKAHPTEKPVSQWLEMFELDTYVGDAKDEAKAAHVQAASLLLGMHPDEATDVIVDVALAHNKPFAIVPCCVFAEEFPDRRTPSGDPVTTYDSLVEYLMAKHPQVQSHFLPFDGRNRVLYYMGKRD</sequence>
<dbReference type="PANTHER" id="PTHR36971">
    <property type="entry name" value="UNNAMED PRODUCT"/>
    <property type="match status" value="1"/>
</dbReference>
<dbReference type="GO" id="GO:0008270">
    <property type="term" value="F:zinc ion binding"/>
    <property type="evidence" value="ECO:0007669"/>
    <property type="project" value="UniProtKB-KW"/>
</dbReference>
<name>A0A1V9ZFU3_ACHHY</name>
<feature type="zinc finger region" description="C3H1-type" evidence="1">
    <location>
        <begin position="130"/>
        <end position="158"/>
    </location>
</feature>
<reference evidence="3 4" key="1">
    <citation type="journal article" date="2014" name="Genome Biol. Evol.">
        <title>The secreted proteins of Achlya hypogyna and Thraustotheca clavata identify the ancestral oomycete secretome and reveal gene acquisitions by horizontal gene transfer.</title>
        <authorList>
            <person name="Misner I."/>
            <person name="Blouin N."/>
            <person name="Leonard G."/>
            <person name="Richards T.A."/>
            <person name="Lane C.E."/>
        </authorList>
    </citation>
    <scope>NUCLEOTIDE SEQUENCE [LARGE SCALE GENOMIC DNA]</scope>
    <source>
        <strain evidence="3 4">ATCC 48635</strain>
    </source>
</reference>
<protein>
    <recommendedName>
        <fullName evidence="2">C3H1-type domain-containing protein</fullName>
    </recommendedName>
</protein>
<dbReference type="Gene3D" id="4.10.1000.10">
    <property type="entry name" value="Zinc finger, CCCH-type"/>
    <property type="match status" value="1"/>
</dbReference>
<dbReference type="PANTHER" id="PTHR36971:SF3">
    <property type="entry name" value="C3H1-TYPE DOMAIN-CONTAINING PROTEIN"/>
    <property type="match status" value="1"/>
</dbReference>
<keyword evidence="1" id="KW-0479">Metal-binding</keyword>